<organism evidence="1 2">
    <name type="scientific">Wolfiporia cocos (strain MD-104)</name>
    <name type="common">Brown rot fungus</name>
    <dbReference type="NCBI Taxonomy" id="742152"/>
    <lineage>
        <taxon>Eukaryota</taxon>
        <taxon>Fungi</taxon>
        <taxon>Dikarya</taxon>
        <taxon>Basidiomycota</taxon>
        <taxon>Agaricomycotina</taxon>
        <taxon>Agaricomycetes</taxon>
        <taxon>Polyporales</taxon>
        <taxon>Phaeolaceae</taxon>
        <taxon>Wolfiporia</taxon>
    </lineage>
</organism>
<sequence>MSGLDMSMLQPEDLDLLAAPSSSSQSPLAATNNLQASWMINFSKLSTVVQTQPSGLPTIWVQGGSLKGALWSQTMCEA</sequence>
<gene>
    <name evidence="1" type="ORF">WOLCODRAFT_153955</name>
</gene>
<protein>
    <submittedName>
        <fullName evidence="1">Uncharacterized protein</fullName>
    </submittedName>
</protein>
<evidence type="ECO:0000313" key="1">
    <source>
        <dbReference type="EMBL" id="PCH43903.1"/>
    </source>
</evidence>
<dbReference type="EMBL" id="KB468146">
    <property type="protein sequence ID" value="PCH43903.1"/>
    <property type="molecule type" value="Genomic_DNA"/>
</dbReference>
<reference evidence="1 2" key="1">
    <citation type="journal article" date="2012" name="Science">
        <title>The Paleozoic origin of enzymatic lignin decomposition reconstructed from 31 fungal genomes.</title>
        <authorList>
            <person name="Floudas D."/>
            <person name="Binder M."/>
            <person name="Riley R."/>
            <person name="Barry K."/>
            <person name="Blanchette R.A."/>
            <person name="Henrissat B."/>
            <person name="Martinez A.T."/>
            <person name="Otillar R."/>
            <person name="Spatafora J.W."/>
            <person name="Yadav J.S."/>
            <person name="Aerts A."/>
            <person name="Benoit I."/>
            <person name="Boyd A."/>
            <person name="Carlson A."/>
            <person name="Copeland A."/>
            <person name="Coutinho P.M."/>
            <person name="de Vries R.P."/>
            <person name="Ferreira P."/>
            <person name="Findley K."/>
            <person name="Foster B."/>
            <person name="Gaskell J."/>
            <person name="Glotzer D."/>
            <person name="Gorecki P."/>
            <person name="Heitman J."/>
            <person name="Hesse C."/>
            <person name="Hori C."/>
            <person name="Igarashi K."/>
            <person name="Jurgens J.A."/>
            <person name="Kallen N."/>
            <person name="Kersten P."/>
            <person name="Kohler A."/>
            <person name="Kuees U."/>
            <person name="Kumar T.K.A."/>
            <person name="Kuo A."/>
            <person name="LaButti K."/>
            <person name="Larrondo L.F."/>
            <person name="Lindquist E."/>
            <person name="Ling A."/>
            <person name="Lombard V."/>
            <person name="Lucas S."/>
            <person name="Lundell T."/>
            <person name="Martin R."/>
            <person name="McLaughlin D.J."/>
            <person name="Morgenstern I."/>
            <person name="Morin E."/>
            <person name="Murat C."/>
            <person name="Nagy L.G."/>
            <person name="Nolan M."/>
            <person name="Ohm R.A."/>
            <person name="Patyshakuliyeva A."/>
            <person name="Rokas A."/>
            <person name="Ruiz-Duenas F.J."/>
            <person name="Sabat G."/>
            <person name="Salamov A."/>
            <person name="Samejima M."/>
            <person name="Schmutz J."/>
            <person name="Slot J.C."/>
            <person name="St John F."/>
            <person name="Stenlid J."/>
            <person name="Sun H."/>
            <person name="Sun S."/>
            <person name="Syed K."/>
            <person name="Tsang A."/>
            <person name="Wiebenga A."/>
            <person name="Young D."/>
            <person name="Pisabarro A."/>
            <person name="Eastwood D.C."/>
            <person name="Martin F."/>
            <person name="Cullen D."/>
            <person name="Grigoriev I.V."/>
            <person name="Hibbett D.S."/>
        </authorList>
    </citation>
    <scope>NUCLEOTIDE SEQUENCE [LARGE SCALE GENOMIC DNA]</scope>
    <source>
        <strain evidence="1 2">MD-104</strain>
    </source>
</reference>
<evidence type="ECO:0000313" key="2">
    <source>
        <dbReference type="Proteomes" id="UP000218811"/>
    </source>
</evidence>
<keyword evidence="2" id="KW-1185">Reference proteome</keyword>
<dbReference type="Proteomes" id="UP000218811">
    <property type="component" value="Unassembled WGS sequence"/>
</dbReference>
<proteinExistence type="predicted"/>
<name>A0A2H3JVA3_WOLCO</name>
<dbReference type="AlphaFoldDB" id="A0A2H3JVA3"/>
<accession>A0A2H3JVA3</accession>